<name>A0A830HTA9_9CHLO</name>
<evidence type="ECO:0000256" key="1">
    <source>
        <dbReference type="ARBA" id="ARBA00005591"/>
    </source>
</evidence>
<dbReference type="OrthoDB" id="77405at2759"/>
<dbReference type="EMBL" id="BNJQ01000029">
    <property type="protein sequence ID" value="GHP10362.1"/>
    <property type="molecule type" value="Genomic_DNA"/>
</dbReference>
<gene>
    <name evidence="11" type="ORF">PPROV_000909300</name>
</gene>
<evidence type="ECO:0000256" key="7">
    <source>
        <dbReference type="ARBA" id="ARBA00047806"/>
    </source>
</evidence>
<protein>
    <recommendedName>
        <fullName evidence="9">Mitochondrial peptide methionine sulfoxide reductase</fullName>
        <ecNumber evidence="2">1.8.4.11</ecNumber>
    </recommendedName>
    <alternativeName>
        <fullName evidence="6">Peptide-methionine (S)-S-oxide reductase</fullName>
    </alternativeName>
    <alternativeName>
        <fullName evidence="5">Protein-methionine-S-oxide reductase</fullName>
    </alternativeName>
</protein>
<dbReference type="PANTHER" id="PTHR42799">
    <property type="entry name" value="MITOCHONDRIAL PEPTIDE METHIONINE SULFOXIDE REDUCTASE"/>
    <property type="match status" value="1"/>
</dbReference>
<organism evidence="11 12">
    <name type="scientific">Pycnococcus provasolii</name>
    <dbReference type="NCBI Taxonomy" id="41880"/>
    <lineage>
        <taxon>Eukaryota</taxon>
        <taxon>Viridiplantae</taxon>
        <taxon>Chlorophyta</taxon>
        <taxon>Pseudoscourfieldiophyceae</taxon>
        <taxon>Pseudoscourfieldiales</taxon>
        <taxon>Pycnococcaceae</taxon>
        <taxon>Pycnococcus</taxon>
    </lineage>
</organism>
<keyword evidence="12" id="KW-1185">Reference proteome</keyword>
<dbReference type="FunFam" id="3.30.1060.10:FF:000001">
    <property type="entry name" value="Peptide methionine sulfoxide reductase MsrA"/>
    <property type="match status" value="1"/>
</dbReference>
<evidence type="ECO:0000256" key="6">
    <source>
        <dbReference type="ARBA" id="ARBA00030643"/>
    </source>
</evidence>
<evidence type="ECO:0000256" key="2">
    <source>
        <dbReference type="ARBA" id="ARBA00012502"/>
    </source>
</evidence>
<dbReference type="Pfam" id="PF01625">
    <property type="entry name" value="PMSR"/>
    <property type="match status" value="1"/>
</dbReference>
<dbReference type="NCBIfam" id="TIGR00401">
    <property type="entry name" value="msrA"/>
    <property type="match status" value="1"/>
</dbReference>
<evidence type="ECO:0000259" key="10">
    <source>
        <dbReference type="Pfam" id="PF01625"/>
    </source>
</evidence>
<evidence type="ECO:0000256" key="4">
    <source>
        <dbReference type="ARBA" id="ARBA00024679"/>
    </source>
</evidence>
<accession>A0A830HTA9</accession>
<comment type="similarity">
    <text evidence="1">Belongs to the MsrA Met sulfoxide reductase family.</text>
</comment>
<dbReference type="InterPro" id="IPR036509">
    <property type="entry name" value="Met_Sox_Rdtase_MsrA_sf"/>
</dbReference>
<dbReference type="GO" id="GO:0034599">
    <property type="term" value="P:cellular response to oxidative stress"/>
    <property type="evidence" value="ECO:0007669"/>
    <property type="project" value="TreeGrafter"/>
</dbReference>
<comment type="function">
    <text evidence="4">Has an important function as a repair enzyme for proteins that have been inactivated by oxidation. Catalyzes the reversible oxidation-reduction of methionine sulfoxide in proteins to methionine.</text>
</comment>
<feature type="domain" description="Peptide methionine sulphoxide reductase MsrA" evidence="10">
    <location>
        <begin position="49"/>
        <end position="204"/>
    </location>
</feature>
<keyword evidence="3" id="KW-0560">Oxidoreductase</keyword>
<comment type="caution">
    <text evidence="11">The sequence shown here is derived from an EMBL/GenBank/DDBJ whole genome shotgun (WGS) entry which is preliminary data.</text>
</comment>
<dbReference type="GO" id="GO:0005737">
    <property type="term" value="C:cytoplasm"/>
    <property type="evidence" value="ECO:0007669"/>
    <property type="project" value="TreeGrafter"/>
</dbReference>
<evidence type="ECO:0000256" key="9">
    <source>
        <dbReference type="ARBA" id="ARBA00067384"/>
    </source>
</evidence>
<comment type="catalytic activity">
    <reaction evidence="7">
        <text>L-methionyl-[protein] + [thioredoxin]-disulfide + H2O = L-methionyl-(S)-S-oxide-[protein] + [thioredoxin]-dithiol</text>
        <dbReference type="Rhea" id="RHEA:14217"/>
        <dbReference type="Rhea" id="RHEA-COMP:10698"/>
        <dbReference type="Rhea" id="RHEA-COMP:10700"/>
        <dbReference type="Rhea" id="RHEA-COMP:12313"/>
        <dbReference type="Rhea" id="RHEA-COMP:12315"/>
        <dbReference type="ChEBI" id="CHEBI:15377"/>
        <dbReference type="ChEBI" id="CHEBI:16044"/>
        <dbReference type="ChEBI" id="CHEBI:29950"/>
        <dbReference type="ChEBI" id="CHEBI:44120"/>
        <dbReference type="ChEBI" id="CHEBI:50058"/>
        <dbReference type="EC" id="1.8.4.11"/>
    </reaction>
</comment>
<sequence length="252" mass="27648">MALLMGDKSALVTKEKALPGRASKMEVPEKHFVTGNTMEQPFPSNLEHCVFGSGCFWGSEKAAWRMPGVWSSSVGYAGGFTPNPTYEEVCSGQTGHTEVYQVVWDPEIVGFADILRIFWQSHDPTQGMRQGNDSGTQYRSALFPATPEQHKLVLASKEAYQGALSKAGFGAITTEIGEPGATEYYFAEGYHQQYLAKPGSRPYCSAQPTGVAMPEYAGGECKLPEKYFEKYGPRPGCTIGFPNEQVQMDELK</sequence>
<evidence type="ECO:0000256" key="5">
    <source>
        <dbReference type="ARBA" id="ARBA00030273"/>
    </source>
</evidence>
<evidence type="ECO:0000256" key="8">
    <source>
        <dbReference type="ARBA" id="ARBA00048782"/>
    </source>
</evidence>
<dbReference type="AlphaFoldDB" id="A0A830HTA9"/>
<reference evidence="11" key="1">
    <citation type="submission" date="2020-10" db="EMBL/GenBank/DDBJ databases">
        <title>Unveiling of a novel bifunctional photoreceptor, Dualchrome1, isolated from a cosmopolitan green alga.</title>
        <authorList>
            <person name="Suzuki S."/>
            <person name="Kawachi M."/>
        </authorList>
    </citation>
    <scope>NUCLEOTIDE SEQUENCE</scope>
    <source>
        <strain evidence="11">NIES 2893</strain>
    </source>
</reference>
<evidence type="ECO:0000256" key="3">
    <source>
        <dbReference type="ARBA" id="ARBA00023002"/>
    </source>
</evidence>
<dbReference type="Proteomes" id="UP000660262">
    <property type="component" value="Unassembled WGS sequence"/>
</dbReference>
<evidence type="ECO:0000313" key="12">
    <source>
        <dbReference type="Proteomes" id="UP000660262"/>
    </source>
</evidence>
<dbReference type="HAMAP" id="MF_01401">
    <property type="entry name" value="MsrA"/>
    <property type="match status" value="1"/>
</dbReference>
<dbReference type="Gene3D" id="3.30.1060.10">
    <property type="entry name" value="Peptide methionine sulphoxide reductase MsrA"/>
    <property type="match status" value="1"/>
</dbReference>
<dbReference type="EC" id="1.8.4.11" evidence="2"/>
<dbReference type="InterPro" id="IPR002569">
    <property type="entry name" value="Met_Sox_Rdtase_MsrA_dom"/>
</dbReference>
<dbReference type="GO" id="GO:0008113">
    <property type="term" value="F:peptide-methionine (S)-S-oxide reductase activity"/>
    <property type="evidence" value="ECO:0007669"/>
    <property type="project" value="UniProtKB-EC"/>
</dbReference>
<dbReference type="InterPro" id="IPR050162">
    <property type="entry name" value="MsrA_MetSO_reductase"/>
</dbReference>
<comment type="catalytic activity">
    <reaction evidence="8">
        <text>[thioredoxin]-disulfide + L-methionine + H2O = L-methionine (S)-S-oxide + [thioredoxin]-dithiol</text>
        <dbReference type="Rhea" id="RHEA:19993"/>
        <dbReference type="Rhea" id="RHEA-COMP:10698"/>
        <dbReference type="Rhea" id="RHEA-COMP:10700"/>
        <dbReference type="ChEBI" id="CHEBI:15377"/>
        <dbReference type="ChEBI" id="CHEBI:29950"/>
        <dbReference type="ChEBI" id="CHEBI:50058"/>
        <dbReference type="ChEBI" id="CHEBI:57844"/>
        <dbReference type="ChEBI" id="CHEBI:58772"/>
        <dbReference type="EC" id="1.8.4.11"/>
    </reaction>
</comment>
<evidence type="ECO:0000313" key="11">
    <source>
        <dbReference type="EMBL" id="GHP10362.1"/>
    </source>
</evidence>
<proteinExistence type="inferred from homology"/>
<dbReference type="PANTHER" id="PTHR42799:SF2">
    <property type="entry name" value="MITOCHONDRIAL PEPTIDE METHIONINE SULFOXIDE REDUCTASE"/>
    <property type="match status" value="1"/>
</dbReference>
<dbReference type="SUPFAM" id="SSF55068">
    <property type="entry name" value="Peptide methionine sulfoxide reductase"/>
    <property type="match status" value="1"/>
</dbReference>